<evidence type="ECO:0008006" key="3">
    <source>
        <dbReference type="Google" id="ProtNLM"/>
    </source>
</evidence>
<name>A0ABD0B955_AERCA</name>
<dbReference type="RefSeq" id="WP_190284525.1">
    <property type="nucleotide sequence ID" value="NZ_AP024404.1"/>
</dbReference>
<accession>A0ABD0B955</accession>
<evidence type="ECO:0000313" key="2">
    <source>
        <dbReference type="Proteomes" id="UP000737420"/>
    </source>
</evidence>
<reference evidence="1 2" key="1">
    <citation type="submission" date="2021-07" db="EMBL/GenBank/DDBJ databases">
        <title>Draft genome sequence of carbapenem-resistant Aeromonas spp. in Japan.</title>
        <authorList>
            <person name="Maehana S."/>
            <person name="Suzuki M."/>
            <person name="Kitasato H."/>
        </authorList>
    </citation>
    <scope>NUCLEOTIDE SEQUENCE [LARGE SCALE GENOMIC DNA]</scope>
    <source>
        <strain evidence="1 2">KAM382</strain>
    </source>
</reference>
<organism evidence="1 2">
    <name type="scientific">Aeromonas caviae</name>
    <name type="common">Aeromonas punctata</name>
    <dbReference type="NCBI Taxonomy" id="648"/>
    <lineage>
        <taxon>Bacteria</taxon>
        <taxon>Pseudomonadati</taxon>
        <taxon>Pseudomonadota</taxon>
        <taxon>Gammaproteobacteria</taxon>
        <taxon>Aeromonadales</taxon>
        <taxon>Aeromonadaceae</taxon>
        <taxon>Aeromonas</taxon>
    </lineage>
</organism>
<dbReference type="AlphaFoldDB" id="A0ABD0B955"/>
<dbReference type="EMBL" id="BPOP01000022">
    <property type="protein sequence ID" value="GJB92365.1"/>
    <property type="molecule type" value="Genomic_DNA"/>
</dbReference>
<gene>
    <name evidence="1" type="ORF">KAM382_24260</name>
</gene>
<sequence>MSSVGEQYIIESIMSLTSYSDKPIIQALIDYKLNGMSGLQAAKKHGLPHRNTVYRADAQYRKLESRILDIIPMMGGVILLARERGGAVEPLPVAMDEQGEWSFTGCSKVYEKADLEFFVKVRNRLVQL</sequence>
<dbReference type="Proteomes" id="UP000737420">
    <property type="component" value="Unassembled WGS sequence"/>
</dbReference>
<comment type="caution">
    <text evidence="1">The sequence shown here is derived from an EMBL/GenBank/DDBJ whole genome shotgun (WGS) entry which is preliminary data.</text>
</comment>
<evidence type="ECO:0000313" key="1">
    <source>
        <dbReference type="EMBL" id="GJB92365.1"/>
    </source>
</evidence>
<proteinExistence type="predicted"/>
<protein>
    <recommendedName>
        <fullName evidence="3">Transposase</fullName>
    </recommendedName>
</protein>